<dbReference type="GO" id="GO:0015079">
    <property type="term" value="F:potassium ion transmembrane transporter activity"/>
    <property type="evidence" value="ECO:0007669"/>
    <property type="project" value="UniProtKB-UniRule"/>
</dbReference>
<evidence type="ECO:0000256" key="9">
    <source>
        <dbReference type="ARBA" id="ARBA00023065"/>
    </source>
</evidence>
<comment type="catalytic activity">
    <reaction evidence="11">
        <text>K(+)(in) + H(+)(in) = K(+)(out) + H(+)(out)</text>
        <dbReference type="Rhea" id="RHEA:28490"/>
        <dbReference type="ChEBI" id="CHEBI:15378"/>
        <dbReference type="ChEBI" id="CHEBI:29103"/>
    </reaction>
</comment>
<proteinExistence type="inferred from homology"/>
<dbReference type="HAMAP" id="MF_01522">
    <property type="entry name" value="Kup"/>
    <property type="match status" value="1"/>
</dbReference>
<keyword evidence="3 11" id="KW-1003">Cell membrane</keyword>
<dbReference type="Pfam" id="PF02705">
    <property type="entry name" value="K_trans"/>
    <property type="match status" value="1"/>
</dbReference>
<feature type="transmembrane region" description="Helical" evidence="11">
    <location>
        <begin position="223"/>
        <end position="242"/>
    </location>
</feature>
<evidence type="ECO:0000313" key="14">
    <source>
        <dbReference type="EMBL" id="RAK46475.1"/>
    </source>
</evidence>
<keyword evidence="4 11" id="KW-0633">Potassium transport</keyword>
<dbReference type="PANTHER" id="PTHR30540">
    <property type="entry name" value="OSMOTIC STRESS POTASSIUM TRANSPORTER"/>
    <property type="match status" value="1"/>
</dbReference>
<dbReference type="Proteomes" id="UP000249808">
    <property type="component" value="Unassembled WGS sequence"/>
</dbReference>
<feature type="transmembrane region" description="Helical" evidence="11">
    <location>
        <begin position="378"/>
        <end position="399"/>
    </location>
</feature>
<evidence type="ECO:0000259" key="13">
    <source>
        <dbReference type="Pfam" id="PF22776"/>
    </source>
</evidence>
<dbReference type="GO" id="GO:0005886">
    <property type="term" value="C:plasma membrane"/>
    <property type="evidence" value="ECO:0007669"/>
    <property type="project" value="UniProtKB-SubCell"/>
</dbReference>
<evidence type="ECO:0000256" key="5">
    <source>
        <dbReference type="ARBA" id="ARBA00022692"/>
    </source>
</evidence>
<dbReference type="InterPro" id="IPR023051">
    <property type="entry name" value="Kup"/>
</dbReference>
<feature type="transmembrane region" description="Helical" evidence="11">
    <location>
        <begin position="299"/>
        <end position="326"/>
    </location>
</feature>
<dbReference type="Pfam" id="PF22776">
    <property type="entry name" value="K_trans_C"/>
    <property type="match status" value="1"/>
</dbReference>
<organism evidence="14 15">
    <name type="scientific">Macrococcus epidermidis</name>
    <dbReference type="NCBI Taxonomy" id="1902580"/>
    <lineage>
        <taxon>Bacteria</taxon>
        <taxon>Bacillati</taxon>
        <taxon>Bacillota</taxon>
        <taxon>Bacilli</taxon>
        <taxon>Bacillales</taxon>
        <taxon>Staphylococcaceae</taxon>
        <taxon>Macrococcus</taxon>
    </lineage>
</organism>
<gene>
    <name evidence="11" type="primary">kup</name>
    <name evidence="14" type="ORF">BHU61_03200</name>
</gene>
<dbReference type="InterPro" id="IPR003855">
    <property type="entry name" value="K+_transporter"/>
</dbReference>
<feature type="transmembrane region" description="Helical" evidence="11">
    <location>
        <begin position="56"/>
        <end position="77"/>
    </location>
</feature>
<feature type="transmembrane region" description="Helical" evidence="11">
    <location>
        <begin position="104"/>
        <end position="132"/>
    </location>
</feature>
<feature type="domain" description="K+ potassium transporter C-terminal" evidence="13">
    <location>
        <begin position="490"/>
        <end position="646"/>
    </location>
</feature>
<comment type="function">
    <text evidence="11">Transport of potassium into the cell. Likely operates as a K(+):H(+) symporter.</text>
</comment>
<evidence type="ECO:0000256" key="7">
    <source>
        <dbReference type="ARBA" id="ARBA00022958"/>
    </source>
</evidence>
<reference evidence="14 15" key="1">
    <citation type="journal article" date="2018" name="Front. Microbiol.">
        <title>Description and Comparative Genomics of Macrococcus caseolyticus subsp. hominis subsp. nov., Macrococcus goetzii sp. nov., Macrococcus epidermidis sp. nov., and Macrococcus bohemicus sp. nov., Novel Macrococci From Human Clinical Material With Virulence Potential and Suspected Uptake of Foreign DNA by Natural Transformation.</title>
        <authorList>
            <person name="Maslanova I."/>
            <person name="Wertheimer Z."/>
            <person name="Sedlacek I."/>
            <person name="Svec P."/>
            <person name="Indrakova A."/>
            <person name="Kovarovic V."/>
            <person name="Schumann P."/>
            <person name="Sproer C."/>
            <person name="Kralova S."/>
            <person name="Sedo O."/>
            <person name="Kristofova L."/>
            <person name="Vrbovska V."/>
            <person name="Fuzik T."/>
            <person name="Petras P."/>
            <person name="Zdrahal Z."/>
            <person name="Ruzickova V."/>
            <person name="Doskar J."/>
            <person name="Pantucek R."/>
        </authorList>
    </citation>
    <scope>NUCLEOTIDE SEQUENCE [LARGE SCALE GENOMIC DNA]</scope>
    <source>
        <strain evidence="14 15">01/688</strain>
    </source>
</reference>
<dbReference type="InterPro" id="IPR053952">
    <property type="entry name" value="K_trans_C"/>
</dbReference>
<evidence type="ECO:0000256" key="6">
    <source>
        <dbReference type="ARBA" id="ARBA00022847"/>
    </source>
</evidence>
<feature type="transmembrane region" description="Helical" evidence="11">
    <location>
        <begin position="435"/>
        <end position="453"/>
    </location>
</feature>
<dbReference type="PANTHER" id="PTHR30540:SF83">
    <property type="entry name" value="K+ POTASSIUM TRANSPORTER"/>
    <property type="match status" value="1"/>
</dbReference>
<feature type="transmembrane region" description="Helical" evidence="11">
    <location>
        <begin position="15"/>
        <end position="36"/>
    </location>
</feature>
<keyword evidence="9 11" id="KW-0406">Ion transport</keyword>
<evidence type="ECO:0000313" key="15">
    <source>
        <dbReference type="Proteomes" id="UP000249808"/>
    </source>
</evidence>
<keyword evidence="5 11" id="KW-0812">Transmembrane</keyword>
<feature type="transmembrane region" description="Helical" evidence="11">
    <location>
        <begin position="350"/>
        <end position="372"/>
    </location>
</feature>
<evidence type="ECO:0000259" key="12">
    <source>
        <dbReference type="Pfam" id="PF02705"/>
    </source>
</evidence>
<dbReference type="AlphaFoldDB" id="A0A327ZW89"/>
<keyword evidence="7 11" id="KW-0630">Potassium</keyword>
<evidence type="ECO:0000256" key="4">
    <source>
        <dbReference type="ARBA" id="ARBA00022538"/>
    </source>
</evidence>
<keyword evidence="15" id="KW-1185">Reference proteome</keyword>
<keyword evidence="10 11" id="KW-0472">Membrane</keyword>
<keyword evidence="2 11" id="KW-0813">Transport</keyword>
<comment type="similarity">
    <text evidence="11">Belongs to the HAK/KUP transporter (TC 2.A.72) family.</text>
</comment>
<feature type="transmembrane region" description="Helical" evidence="11">
    <location>
        <begin position="152"/>
        <end position="170"/>
    </location>
</feature>
<evidence type="ECO:0000256" key="1">
    <source>
        <dbReference type="ARBA" id="ARBA00004141"/>
    </source>
</evidence>
<dbReference type="InterPro" id="IPR053951">
    <property type="entry name" value="K_trans_N"/>
</dbReference>
<evidence type="ECO:0000256" key="8">
    <source>
        <dbReference type="ARBA" id="ARBA00022989"/>
    </source>
</evidence>
<keyword evidence="8 11" id="KW-1133">Transmembrane helix</keyword>
<evidence type="ECO:0000256" key="11">
    <source>
        <dbReference type="HAMAP-Rule" id="MF_01522"/>
    </source>
</evidence>
<evidence type="ECO:0000256" key="2">
    <source>
        <dbReference type="ARBA" id="ARBA00022448"/>
    </source>
</evidence>
<feature type="domain" description="K+ potassium transporter integral membrane" evidence="12">
    <location>
        <begin position="20"/>
        <end position="469"/>
    </location>
</feature>
<name>A0A327ZW89_9STAP</name>
<comment type="caution">
    <text evidence="14">The sequence shown here is derived from an EMBL/GenBank/DDBJ whole genome shotgun (WGS) entry which is preliminary data.</text>
</comment>
<feature type="transmembrane region" description="Helical" evidence="11">
    <location>
        <begin position="177"/>
        <end position="198"/>
    </location>
</feature>
<feature type="transmembrane region" description="Helical" evidence="11">
    <location>
        <begin position="254"/>
        <end position="279"/>
    </location>
</feature>
<dbReference type="EMBL" id="PZJH01000001">
    <property type="protein sequence ID" value="RAK46475.1"/>
    <property type="molecule type" value="Genomic_DNA"/>
</dbReference>
<evidence type="ECO:0000256" key="10">
    <source>
        <dbReference type="ARBA" id="ARBA00023136"/>
    </source>
</evidence>
<protein>
    <recommendedName>
        <fullName evidence="11">Probable potassium transport system protein Kup</fullName>
    </recommendedName>
</protein>
<dbReference type="GO" id="GO:0015293">
    <property type="term" value="F:symporter activity"/>
    <property type="evidence" value="ECO:0007669"/>
    <property type="project" value="UniProtKB-UniRule"/>
</dbReference>
<sequence length="666" mass="75567">MIRGAIMHINQNKKVNIGMLLIALGIVYGDIGTSPLYVMKAIVSVNGGLSNLTREYILGCLSLVIWTLTMLTTIKYVMICMRADNHGEGGIFSLYTLVRKQKKWLLVPAIIGGAALLADGILTPAVTVTSAIEGLQEIPYFYHSFASDQNNIIMIVIAIITAIFFAQRFGTGSIGKIFGPVMLLWFSMMGIFGTIQLMQDLSVLEAFNPLLGIKILFSPDNKMGLLILGTVFLCATGAEALYSDMGHVGKKSIYYTWPFVKIMLILSYLGQGAWTIQHIGDTKHLEEINPFFQIMPESFILYGVLMATFAAIIASQALITGAYTLVSEAIHLKFMPKLDIKYPSTVKGQMYIPTVTAVIWFLCILVVLYFKTSVNMEAAYGLSITVTMMMTTILLSYYLKTKQVNTLLLYLTIGFFFILEFAFFISSLAKFMHGGYVAVLISCLIIFIMIVWYNGYLIKDKQSHDVAIDEYLGQLKSLKQDRSVPKFATNLVYLTTNEENRMIEKQVIKSILDGRPKRADVYWFVNVKVSDEPFQVNYRIENFNTDSIFKVQLILGFRMHQNVNYYVKNIARTLVKTKQMKEQFRPYGTNNLRIISDFKFVVLKDEVLLDGDLLWYERLILQWKIAIKRFTASPVKWFELPSNEVMYETIPLTTPMTKTIPMKRID</sequence>
<evidence type="ECO:0000256" key="3">
    <source>
        <dbReference type="ARBA" id="ARBA00022475"/>
    </source>
</evidence>
<keyword evidence="6 11" id="KW-0769">Symport</keyword>
<accession>A0A327ZW89</accession>
<comment type="subcellular location">
    <subcellularLocation>
        <location evidence="11">Cell membrane</location>
        <topology evidence="11">Multi-pass membrane protein</topology>
    </subcellularLocation>
    <subcellularLocation>
        <location evidence="1">Membrane</location>
        <topology evidence="1">Multi-pass membrane protein</topology>
    </subcellularLocation>
</comment>
<feature type="transmembrane region" description="Helical" evidence="11">
    <location>
        <begin position="406"/>
        <end position="429"/>
    </location>
</feature>